<evidence type="ECO:0000259" key="4">
    <source>
        <dbReference type="Pfam" id="PF03364"/>
    </source>
</evidence>
<dbReference type="GO" id="GO:0005739">
    <property type="term" value="C:mitochondrion"/>
    <property type="evidence" value="ECO:0007669"/>
    <property type="project" value="TreeGrafter"/>
</dbReference>
<evidence type="ECO:0000313" key="6">
    <source>
        <dbReference type="Proteomes" id="UP001295423"/>
    </source>
</evidence>
<protein>
    <recommendedName>
        <fullName evidence="4">Coenzyme Q-binding protein COQ10 START domain-containing protein</fullName>
    </recommendedName>
</protein>
<name>A0AAD2CJR7_9STRA</name>
<accession>A0AAD2CJR7</accession>
<dbReference type="InterPro" id="IPR023393">
    <property type="entry name" value="START-like_dom_sf"/>
</dbReference>
<dbReference type="GO" id="GO:0045333">
    <property type="term" value="P:cellular respiration"/>
    <property type="evidence" value="ECO:0007669"/>
    <property type="project" value="InterPro"/>
</dbReference>
<comment type="subunit">
    <text evidence="2">Interacts with coenzyme Q.</text>
</comment>
<dbReference type="SUPFAM" id="SSF55961">
    <property type="entry name" value="Bet v1-like"/>
    <property type="match status" value="1"/>
</dbReference>
<dbReference type="Gene3D" id="3.30.530.20">
    <property type="match status" value="1"/>
</dbReference>
<dbReference type="PANTHER" id="PTHR12901:SF10">
    <property type="entry name" value="COENZYME Q-BINDING PROTEIN COQ10, MITOCHONDRIAL"/>
    <property type="match status" value="1"/>
</dbReference>
<dbReference type="PANTHER" id="PTHR12901">
    <property type="entry name" value="SPERM PROTEIN HOMOLOG"/>
    <property type="match status" value="1"/>
</dbReference>
<dbReference type="InterPro" id="IPR044996">
    <property type="entry name" value="COQ10-like"/>
</dbReference>
<evidence type="ECO:0000313" key="5">
    <source>
        <dbReference type="EMBL" id="CAJ1936187.1"/>
    </source>
</evidence>
<organism evidence="5 6">
    <name type="scientific">Cylindrotheca closterium</name>
    <dbReference type="NCBI Taxonomy" id="2856"/>
    <lineage>
        <taxon>Eukaryota</taxon>
        <taxon>Sar</taxon>
        <taxon>Stramenopiles</taxon>
        <taxon>Ochrophyta</taxon>
        <taxon>Bacillariophyta</taxon>
        <taxon>Bacillariophyceae</taxon>
        <taxon>Bacillariophycidae</taxon>
        <taxon>Bacillariales</taxon>
        <taxon>Bacillariaceae</taxon>
        <taxon>Cylindrotheca</taxon>
    </lineage>
</organism>
<dbReference type="EMBL" id="CAKOGP040000557">
    <property type="protein sequence ID" value="CAJ1936187.1"/>
    <property type="molecule type" value="Genomic_DNA"/>
</dbReference>
<evidence type="ECO:0000256" key="2">
    <source>
        <dbReference type="ARBA" id="ARBA00011814"/>
    </source>
</evidence>
<feature type="domain" description="Coenzyme Q-binding protein COQ10 START" evidence="4">
    <location>
        <begin position="26"/>
        <end position="153"/>
    </location>
</feature>
<proteinExistence type="inferred from homology"/>
<dbReference type="Pfam" id="PF03364">
    <property type="entry name" value="Polyketide_cyc"/>
    <property type="match status" value="1"/>
</dbReference>
<dbReference type="Proteomes" id="UP001295423">
    <property type="component" value="Unassembled WGS sequence"/>
</dbReference>
<comment type="caution">
    <text evidence="5">The sequence shown here is derived from an EMBL/GenBank/DDBJ whole genome shotgun (WGS) entry which is preliminary data.</text>
</comment>
<dbReference type="GO" id="GO:0048039">
    <property type="term" value="F:ubiquinone binding"/>
    <property type="evidence" value="ECO:0007669"/>
    <property type="project" value="InterPro"/>
</dbReference>
<dbReference type="InterPro" id="IPR005031">
    <property type="entry name" value="COQ10_START"/>
</dbReference>
<comment type="function">
    <text evidence="3">Required for the function of coenzyme Q in the respiratory chain. May serve as a chaperone or may be involved in the transport of Q6 from its site of synthesis to the catalytic sites of the respiratory complexes.</text>
</comment>
<dbReference type="AlphaFoldDB" id="A0AAD2CJR7"/>
<gene>
    <name evidence="5" type="ORF">CYCCA115_LOCUS5066</name>
</gene>
<evidence type="ECO:0000256" key="3">
    <source>
        <dbReference type="ARBA" id="ARBA00024947"/>
    </source>
</evidence>
<evidence type="ECO:0000256" key="1">
    <source>
        <dbReference type="ARBA" id="ARBA00006885"/>
    </source>
</evidence>
<comment type="similarity">
    <text evidence="1">Belongs to the COQ10 family.</text>
</comment>
<sequence length="175" mass="20106">MIWKSILAPVTKRHVQQKTIKTHPLHLFRIIQDVDDYVNFLPLCSYSKILRKAPDGRTFDGKLGIGFGLFSEEYTSRVTVIPETLTIKMKSIESQRINSLKSHWSLEEKQGKNNEVHCGVTFQLEMEVSDPVIVAVLDQVLQEVAGRQVEAFEKRCEELPLPDDLIEVAKRFKQL</sequence>
<keyword evidence="6" id="KW-1185">Reference proteome</keyword>
<reference evidence="5" key="1">
    <citation type="submission" date="2023-08" db="EMBL/GenBank/DDBJ databases">
        <authorList>
            <person name="Audoor S."/>
            <person name="Bilcke G."/>
        </authorList>
    </citation>
    <scope>NUCLEOTIDE SEQUENCE</scope>
</reference>